<reference evidence="8 10" key="1">
    <citation type="journal article" date="2012" name="J. Bacteriol.">
        <title>Genome sequence of the soybean symbiont Sinorhizobium fredii HH103.</title>
        <authorList>
            <person name="Weidner S."/>
            <person name="Becker A."/>
            <person name="Bonilla I."/>
            <person name="Jaenicke S."/>
            <person name="Lloret J."/>
            <person name="Margaret I."/>
            <person name="Puhler A."/>
            <person name="Ruiz-Sainz J.E."/>
            <person name="Schneiker-Bekel S."/>
            <person name="Szczepanowski R."/>
            <person name="Vinardell J.M."/>
            <person name="Zehner S."/>
            <person name="Gottfert M."/>
        </authorList>
    </citation>
    <scope>NUCLEOTIDE SEQUENCE [LARGE SCALE GENOMIC DNA]</scope>
    <source>
        <strain evidence="8 10">HH103</strain>
        <plasmid evidence="10">pSfHH103c</plasmid>
    </source>
</reference>
<dbReference type="Gene3D" id="3.30.160.190">
    <property type="entry name" value="atu1810 like domain"/>
    <property type="match status" value="1"/>
</dbReference>
<evidence type="ECO:0000256" key="6">
    <source>
        <dbReference type="ARBA" id="ARBA00023136"/>
    </source>
</evidence>
<evidence type="ECO:0000313" key="8">
    <source>
        <dbReference type="EMBL" id="CCE97900.1"/>
    </source>
</evidence>
<dbReference type="HOGENOM" id="CLU_2013422_0_0_5"/>
<feature type="compositionally biased region" description="Basic and acidic residues" evidence="7">
    <location>
        <begin position="8"/>
        <end position="23"/>
    </location>
</feature>
<evidence type="ECO:0000313" key="10">
    <source>
        <dbReference type="Proteomes" id="UP000007735"/>
    </source>
</evidence>
<dbReference type="KEGG" id="sfh:SFHH103_03408"/>
<sequence>MTWLTEPLARDRQSGRADRKFVEHVSTSQPLDINCPRPNIHPVARIFRPSRSVMTSARVSGRPWLLVFERQAPPVIDCLMGYTGGSDTLTQVELHFPTRDAAIAYAKRQKLNCTVVDDRSRRP</sequence>
<comment type="subcellular location">
    <subcellularLocation>
        <location evidence="1">Membrane</location>
    </subcellularLocation>
</comment>
<proteinExistence type="predicted"/>
<keyword evidence="3" id="KW-0679">Respiratory chain</keyword>
<evidence type="ECO:0000256" key="7">
    <source>
        <dbReference type="SAM" id="MobiDB-lite"/>
    </source>
</evidence>
<feature type="region of interest" description="Disordered" evidence="7">
    <location>
        <begin position="1"/>
        <end position="23"/>
    </location>
</feature>
<keyword evidence="2" id="KW-0813">Transport</keyword>
<dbReference type="GO" id="GO:0016020">
    <property type="term" value="C:membrane"/>
    <property type="evidence" value="ECO:0007669"/>
    <property type="project" value="UniProtKB-SubCell"/>
</dbReference>
<geneLocation type="plasmid" evidence="9 10">
    <name>pSfHH103c</name>
</geneLocation>
<dbReference type="Pfam" id="PF04800">
    <property type="entry name" value="NDUS4"/>
    <property type="match status" value="1"/>
</dbReference>
<keyword evidence="4" id="KW-0809">Transit peptide</keyword>
<dbReference type="GeneID" id="89225575"/>
<evidence type="ECO:0000256" key="2">
    <source>
        <dbReference type="ARBA" id="ARBA00022448"/>
    </source>
</evidence>
<dbReference type="InterPro" id="IPR038532">
    <property type="entry name" value="NDUFS4-like_sf"/>
</dbReference>
<dbReference type="STRING" id="1117943.SFHH103_03408"/>
<evidence type="ECO:0000256" key="4">
    <source>
        <dbReference type="ARBA" id="ARBA00022946"/>
    </source>
</evidence>
<dbReference type="EMBL" id="HE616893">
    <property type="protein sequence ID" value="CCE98619.1"/>
    <property type="molecule type" value="Genomic_DNA"/>
</dbReference>
<evidence type="ECO:0000256" key="5">
    <source>
        <dbReference type="ARBA" id="ARBA00022982"/>
    </source>
</evidence>
<keyword evidence="9" id="KW-0614">Plasmid</keyword>
<dbReference type="InterPro" id="IPR006885">
    <property type="entry name" value="NADH_UbQ_FeS_4_mit-like"/>
</dbReference>
<dbReference type="RefSeq" id="WP_014330285.1">
    <property type="nucleotide sequence ID" value="NC_016812.1"/>
</dbReference>
<gene>
    <name evidence="8" type="ordered locus">SFHH103_03408</name>
    <name evidence="9" type="ordered locus">SFHH103_04129</name>
</gene>
<dbReference type="AlphaFoldDB" id="G9A3F2"/>
<keyword evidence="6" id="KW-0472">Membrane</keyword>
<evidence type="ECO:0000256" key="3">
    <source>
        <dbReference type="ARBA" id="ARBA00022660"/>
    </source>
</evidence>
<protein>
    <submittedName>
        <fullName evidence="8">NADH-ubiquinone oxidoreductase</fullName>
    </submittedName>
    <submittedName>
        <fullName evidence="9">Plasmid pSfHH103c complete sequence</fullName>
    </submittedName>
</protein>
<dbReference type="Proteomes" id="UP000007735">
    <property type="component" value="Plasmid pSfHH103c"/>
</dbReference>
<name>G9A3F2_SINF1</name>
<evidence type="ECO:0000256" key="1">
    <source>
        <dbReference type="ARBA" id="ARBA00004370"/>
    </source>
</evidence>
<dbReference type="GO" id="GO:0022900">
    <property type="term" value="P:electron transport chain"/>
    <property type="evidence" value="ECO:0007669"/>
    <property type="project" value="InterPro"/>
</dbReference>
<accession>G9A3F2</accession>
<organism evidence="8 10">
    <name type="scientific">Sinorhizobium fredii (strain HH103)</name>
    <dbReference type="NCBI Taxonomy" id="1117943"/>
    <lineage>
        <taxon>Bacteria</taxon>
        <taxon>Pseudomonadati</taxon>
        <taxon>Pseudomonadota</taxon>
        <taxon>Alphaproteobacteria</taxon>
        <taxon>Hyphomicrobiales</taxon>
        <taxon>Rhizobiaceae</taxon>
        <taxon>Sinorhizobium/Ensifer group</taxon>
        <taxon>Sinorhizobium</taxon>
    </lineage>
</organism>
<dbReference type="Proteomes" id="UP000007735">
    <property type="component" value="Chromosome"/>
</dbReference>
<keyword evidence="5" id="KW-0249">Electron transport</keyword>
<dbReference type="EMBL" id="HE616890">
    <property type="protein sequence ID" value="CCE97900.1"/>
    <property type="molecule type" value="Genomic_DNA"/>
</dbReference>
<dbReference type="KEGG" id="sfh:SFHH103_04129"/>
<evidence type="ECO:0000313" key="9">
    <source>
        <dbReference type="EMBL" id="CCE98619.1"/>
    </source>
</evidence>